<dbReference type="KEGG" id="ccha:ELD05_01340"/>
<feature type="transmembrane region" description="Helical" evidence="8">
    <location>
        <begin position="155"/>
        <end position="177"/>
    </location>
</feature>
<dbReference type="PANTHER" id="PTHR33908:SF11">
    <property type="entry name" value="MEMBRANE PROTEIN"/>
    <property type="match status" value="1"/>
</dbReference>
<feature type="domain" description="Glycosyltransferase RgtA/B/C/D-like" evidence="9">
    <location>
        <begin position="136"/>
        <end position="273"/>
    </location>
</feature>
<sequence length="520" mass="59570">MVNITSKVLKNTLIYFVYVIIILFVLYVFEKNFLNGNIDYILPTRIPKPLSRLLLLMSVLIGSIILVLVNSKINISQLNDKYILVTLFITATLLSLPLIFFSEIMPNSDFLTYYLIAKNLLNGKIFIPNYIAVFPHTIAFSTFLSFVFRLFGPSILSAQLTGIVLSSLSVVFVYLIGQEVSKRQYGFIAALIWTLMPSRIFYSVLICTENLFNAIALLSALIFLKAMNNTLPIKNKYLNFVLIGVLFAILNSIRPNGIIVFIAFIVFYLLFFEYKSDRENVFFFFKIHLKKGLIVKSFFVLTVFIAYFLTSFSINLAIESKIKQQIATPRIGWNMYVGLNVSSHGQWNKKDSELFSKLIQEKGPQQVQKTFFELGIKRLQDIIKDKKMKRFILDKVITMWHADHESYDYAAGAQPKNSRAKLKFSQNNKAAKLIFDTYYYIVLFTSLLELIMLTIKRGGLKPVILIGCFIILGTILLHIPFEVALRYKNHALLWFCFISANGIVTISEKITISSKLNVNN</sequence>
<keyword evidence="7 8" id="KW-0472">Membrane</keyword>
<keyword evidence="6 8" id="KW-1133">Transmembrane helix</keyword>
<feature type="transmembrane region" description="Helical" evidence="8">
    <location>
        <begin position="200"/>
        <end position="224"/>
    </location>
</feature>
<feature type="transmembrane region" description="Helical" evidence="8">
    <location>
        <begin position="82"/>
        <end position="105"/>
    </location>
</feature>
<dbReference type="InterPro" id="IPR038731">
    <property type="entry name" value="RgtA/B/C-like"/>
</dbReference>
<dbReference type="PANTHER" id="PTHR33908">
    <property type="entry name" value="MANNOSYLTRANSFERASE YKCB-RELATED"/>
    <property type="match status" value="1"/>
</dbReference>
<dbReference type="AlphaFoldDB" id="A0A3T0D3X5"/>
<evidence type="ECO:0000256" key="3">
    <source>
        <dbReference type="ARBA" id="ARBA00022676"/>
    </source>
</evidence>
<dbReference type="GO" id="GO:0009103">
    <property type="term" value="P:lipopolysaccharide biosynthetic process"/>
    <property type="evidence" value="ECO:0007669"/>
    <property type="project" value="UniProtKB-ARBA"/>
</dbReference>
<comment type="subcellular location">
    <subcellularLocation>
        <location evidence="1">Cell membrane</location>
        <topology evidence="1">Multi-pass membrane protein</topology>
    </subcellularLocation>
</comment>
<evidence type="ECO:0000313" key="11">
    <source>
        <dbReference type="Proteomes" id="UP000282930"/>
    </source>
</evidence>
<keyword evidence="4" id="KW-0808">Transferase</keyword>
<evidence type="ECO:0000256" key="1">
    <source>
        <dbReference type="ARBA" id="ARBA00004651"/>
    </source>
</evidence>
<evidence type="ECO:0000256" key="7">
    <source>
        <dbReference type="ARBA" id="ARBA00023136"/>
    </source>
</evidence>
<dbReference type="GO" id="GO:0016763">
    <property type="term" value="F:pentosyltransferase activity"/>
    <property type="evidence" value="ECO:0007669"/>
    <property type="project" value="TreeGrafter"/>
</dbReference>
<feature type="transmembrane region" description="Helical" evidence="8">
    <location>
        <begin position="125"/>
        <end position="148"/>
    </location>
</feature>
<dbReference type="EMBL" id="CP034791">
    <property type="protein sequence ID" value="AZT89433.1"/>
    <property type="molecule type" value="Genomic_DNA"/>
</dbReference>
<feature type="transmembrane region" description="Helical" evidence="8">
    <location>
        <begin position="437"/>
        <end position="455"/>
    </location>
</feature>
<dbReference type="RefSeq" id="WP_127351062.1">
    <property type="nucleotide sequence ID" value="NZ_CP034791.1"/>
</dbReference>
<evidence type="ECO:0000256" key="5">
    <source>
        <dbReference type="ARBA" id="ARBA00022692"/>
    </source>
</evidence>
<evidence type="ECO:0000256" key="2">
    <source>
        <dbReference type="ARBA" id="ARBA00022475"/>
    </source>
</evidence>
<evidence type="ECO:0000256" key="4">
    <source>
        <dbReference type="ARBA" id="ARBA00022679"/>
    </source>
</evidence>
<feature type="transmembrane region" description="Helical" evidence="8">
    <location>
        <begin position="236"/>
        <end position="253"/>
    </location>
</feature>
<dbReference type="Proteomes" id="UP000282930">
    <property type="component" value="Chromosome"/>
</dbReference>
<keyword evidence="5 8" id="KW-0812">Transmembrane</keyword>
<evidence type="ECO:0000259" key="9">
    <source>
        <dbReference type="Pfam" id="PF13231"/>
    </source>
</evidence>
<dbReference type="GO" id="GO:0005886">
    <property type="term" value="C:plasma membrane"/>
    <property type="evidence" value="ECO:0007669"/>
    <property type="project" value="UniProtKB-SubCell"/>
</dbReference>
<proteinExistence type="predicted"/>
<dbReference type="InterPro" id="IPR050297">
    <property type="entry name" value="LipidA_mod_glycosyltrf_83"/>
</dbReference>
<dbReference type="Pfam" id="PF13231">
    <property type="entry name" value="PMT_2"/>
    <property type="match status" value="1"/>
</dbReference>
<feature type="transmembrane region" description="Helical" evidence="8">
    <location>
        <begin position="297"/>
        <end position="318"/>
    </location>
</feature>
<feature type="transmembrane region" description="Helical" evidence="8">
    <location>
        <begin position="259"/>
        <end position="276"/>
    </location>
</feature>
<feature type="transmembrane region" description="Helical" evidence="8">
    <location>
        <begin position="462"/>
        <end position="479"/>
    </location>
</feature>
<evidence type="ECO:0000256" key="8">
    <source>
        <dbReference type="SAM" id="Phobius"/>
    </source>
</evidence>
<feature type="transmembrane region" description="Helical" evidence="8">
    <location>
        <begin position="49"/>
        <end position="70"/>
    </location>
</feature>
<gene>
    <name evidence="10" type="ORF">ELD05_01340</name>
</gene>
<accession>A0A3T0D3X5</accession>
<keyword evidence="11" id="KW-1185">Reference proteome</keyword>
<protein>
    <recommendedName>
        <fullName evidence="9">Glycosyltransferase RgtA/B/C/D-like domain-containing protein</fullName>
    </recommendedName>
</protein>
<reference evidence="10 11" key="1">
    <citation type="submission" date="2018-12" db="EMBL/GenBank/DDBJ databases">
        <title>Genome sequence from the cellulolytic species, Caldicellulosiruptor changbaiensis.</title>
        <authorList>
            <person name="Blumer-Schuette S.E."/>
            <person name="Mendoza C."/>
        </authorList>
    </citation>
    <scope>NUCLEOTIDE SEQUENCE [LARGE SCALE GENOMIC DNA]</scope>
    <source>
        <strain evidence="10 11">CBS-Z</strain>
    </source>
</reference>
<evidence type="ECO:0000313" key="10">
    <source>
        <dbReference type="EMBL" id="AZT89433.1"/>
    </source>
</evidence>
<evidence type="ECO:0000256" key="6">
    <source>
        <dbReference type="ARBA" id="ARBA00022989"/>
    </source>
</evidence>
<feature type="transmembrane region" description="Helical" evidence="8">
    <location>
        <begin position="491"/>
        <end position="507"/>
    </location>
</feature>
<name>A0A3T0D3X5_9FIRM</name>
<keyword evidence="2" id="KW-1003">Cell membrane</keyword>
<feature type="transmembrane region" description="Helical" evidence="8">
    <location>
        <begin position="12"/>
        <end position="29"/>
    </location>
</feature>
<organism evidence="10 11">
    <name type="scientific">Caldicellulosiruptor changbaiensis</name>
    <dbReference type="NCBI Taxonomy" id="1222016"/>
    <lineage>
        <taxon>Bacteria</taxon>
        <taxon>Bacillati</taxon>
        <taxon>Bacillota</taxon>
        <taxon>Bacillota incertae sedis</taxon>
        <taxon>Caldicellulosiruptorales</taxon>
        <taxon>Caldicellulosiruptoraceae</taxon>
        <taxon>Caldicellulosiruptor</taxon>
    </lineage>
</organism>
<keyword evidence="3" id="KW-0328">Glycosyltransferase</keyword>